<evidence type="ECO:0000256" key="2">
    <source>
        <dbReference type="SAM" id="Phobius"/>
    </source>
</evidence>
<feature type="region of interest" description="Disordered" evidence="1">
    <location>
        <begin position="1"/>
        <end position="27"/>
    </location>
</feature>
<dbReference type="RefSeq" id="XP_012655058.1">
    <property type="nucleotide sequence ID" value="XM_012799604.1"/>
</dbReference>
<protein>
    <submittedName>
        <fullName evidence="3">Transmembrane protein, putative</fullName>
    </submittedName>
</protein>
<keyword evidence="2" id="KW-0472">Membrane</keyword>
<evidence type="ECO:0000256" key="1">
    <source>
        <dbReference type="SAM" id="MobiDB-lite"/>
    </source>
</evidence>
<dbReference type="InParanoid" id="W7X4Q9"/>
<evidence type="ECO:0000313" key="4">
    <source>
        <dbReference type="Proteomes" id="UP000009168"/>
    </source>
</evidence>
<sequence length="148" mass="17739">MNQQINKQKKQKPKIKNEFNQQKKNTNTIKKINQIKNQQINQKNQQNLFLYQKIYKFKSNKLFLNKTKCQILEFSATCQSRTQTSDAPIASIYQQQKINNYENTQKQIQKIYKYNKNQFILRCILSVFKCASISILFNALIQLLLFKY</sequence>
<dbReference type="KEGG" id="tet:TTHERM_000925392"/>
<accession>W7X4Q9</accession>
<keyword evidence="4" id="KW-1185">Reference proteome</keyword>
<dbReference type="Proteomes" id="UP000009168">
    <property type="component" value="Unassembled WGS sequence"/>
</dbReference>
<name>W7X4Q9_TETTS</name>
<evidence type="ECO:0000313" key="3">
    <source>
        <dbReference type="EMBL" id="EWS72402.1"/>
    </source>
</evidence>
<keyword evidence="2" id="KW-1133">Transmembrane helix</keyword>
<dbReference type="EMBL" id="GG662513">
    <property type="protein sequence ID" value="EWS72402.1"/>
    <property type="molecule type" value="Genomic_DNA"/>
</dbReference>
<dbReference type="AlphaFoldDB" id="W7X4Q9"/>
<organism evidence="3 4">
    <name type="scientific">Tetrahymena thermophila (strain SB210)</name>
    <dbReference type="NCBI Taxonomy" id="312017"/>
    <lineage>
        <taxon>Eukaryota</taxon>
        <taxon>Sar</taxon>
        <taxon>Alveolata</taxon>
        <taxon>Ciliophora</taxon>
        <taxon>Intramacronucleata</taxon>
        <taxon>Oligohymenophorea</taxon>
        <taxon>Hymenostomatida</taxon>
        <taxon>Tetrahymenina</taxon>
        <taxon>Tetrahymenidae</taxon>
        <taxon>Tetrahymena</taxon>
    </lineage>
</organism>
<feature type="transmembrane region" description="Helical" evidence="2">
    <location>
        <begin position="119"/>
        <end position="145"/>
    </location>
</feature>
<keyword evidence="2 3" id="KW-0812">Transmembrane</keyword>
<proteinExistence type="predicted"/>
<reference evidence="4" key="1">
    <citation type="journal article" date="2006" name="PLoS Biol.">
        <title>Macronuclear genome sequence of the ciliate Tetrahymena thermophila, a model eukaryote.</title>
        <authorList>
            <person name="Eisen J.A."/>
            <person name="Coyne R.S."/>
            <person name="Wu M."/>
            <person name="Wu D."/>
            <person name="Thiagarajan M."/>
            <person name="Wortman J.R."/>
            <person name="Badger J.H."/>
            <person name="Ren Q."/>
            <person name="Amedeo P."/>
            <person name="Jones K.M."/>
            <person name="Tallon L.J."/>
            <person name="Delcher A.L."/>
            <person name="Salzberg S.L."/>
            <person name="Silva J.C."/>
            <person name="Haas B.J."/>
            <person name="Majoros W.H."/>
            <person name="Farzad M."/>
            <person name="Carlton J.M."/>
            <person name="Smith R.K. Jr."/>
            <person name="Garg J."/>
            <person name="Pearlman R.E."/>
            <person name="Karrer K.M."/>
            <person name="Sun L."/>
            <person name="Manning G."/>
            <person name="Elde N.C."/>
            <person name="Turkewitz A.P."/>
            <person name="Asai D.J."/>
            <person name="Wilkes D.E."/>
            <person name="Wang Y."/>
            <person name="Cai H."/>
            <person name="Collins K."/>
            <person name="Stewart B.A."/>
            <person name="Lee S.R."/>
            <person name="Wilamowska K."/>
            <person name="Weinberg Z."/>
            <person name="Ruzzo W.L."/>
            <person name="Wloga D."/>
            <person name="Gaertig J."/>
            <person name="Frankel J."/>
            <person name="Tsao C.-C."/>
            <person name="Gorovsky M.A."/>
            <person name="Keeling P.J."/>
            <person name="Waller R.F."/>
            <person name="Patron N.J."/>
            <person name="Cherry J.M."/>
            <person name="Stover N.A."/>
            <person name="Krieger C.J."/>
            <person name="del Toro C."/>
            <person name="Ryder H.F."/>
            <person name="Williamson S.C."/>
            <person name="Barbeau R.A."/>
            <person name="Hamilton E.P."/>
            <person name="Orias E."/>
        </authorList>
    </citation>
    <scope>NUCLEOTIDE SEQUENCE [LARGE SCALE GENOMIC DNA]</scope>
    <source>
        <strain evidence="4">SB210</strain>
    </source>
</reference>
<dbReference type="GeneID" id="24441099"/>
<gene>
    <name evidence="3" type="ORF">TTHERM_000925392</name>
</gene>